<keyword evidence="1" id="KW-0812">Transmembrane</keyword>
<organism evidence="2 3">
    <name type="scientific">Pseudonocardia kongjuensis</name>
    <dbReference type="NCBI Taxonomy" id="102227"/>
    <lineage>
        <taxon>Bacteria</taxon>
        <taxon>Bacillati</taxon>
        <taxon>Actinomycetota</taxon>
        <taxon>Actinomycetes</taxon>
        <taxon>Pseudonocardiales</taxon>
        <taxon>Pseudonocardiaceae</taxon>
        <taxon>Pseudonocardia</taxon>
    </lineage>
</organism>
<evidence type="ECO:0000313" key="3">
    <source>
        <dbReference type="Proteomes" id="UP001501414"/>
    </source>
</evidence>
<reference evidence="2 3" key="1">
    <citation type="journal article" date="2019" name="Int. J. Syst. Evol. Microbiol.">
        <title>The Global Catalogue of Microorganisms (GCM) 10K type strain sequencing project: providing services to taxonomists for standard genome sequencing and annotation.</title>
        <authorList>
            <consortium name="The Broad Institute Genomics Platform"/>
            <consortium name="The Broad Institute Genome Sequencing Center for Infectious Disease"/>
            <person name="Wu L."/>
            <person name="Ma J."/>
        </authorList>
    </citation>
    <scope>NUCLEOTIDE SEQUENCE [LARGE SCALE GENOMIC DNA]</scope>
    <source>
        <strain evidence="2 3">JCM 11896</strain>
    </source>
</reference>
<comment type="caution">
    <text evidence="2">The sequence shown here is derived from an EMBL/GenBank/DDBJ whole genome shotgun (WGS) entry which is preliminary data.</text>
</comment>
<dbReference type="Proteomes" id="UP001501414">
    <property type="component" value="Unassembled WGS sequence"/>
</dbReference>
<evidence type="ECO:0000313" key="2">
    <source>
        <dbReference type="EMBL" id="GAA1404019.1"/>
    </source>
</evidence>
<keyword evidence="1" id="KW-0472">Membrane</keyword>
<gene>
    <name evidence="2" type="ORF">GCM10009613_65800</name>
</gene>
<dbReference type="RefSeq" id="WP_344030682.1">
    <property type="nucleotide sequence ID" value="NZ_BAAAJK010000070.1"/>
</dbReference>
<sequence>MRSRSDDELYALQNRYLGPPGRTLLWQARYAAYGLWLGYAFLFLIIRAQLGIFDGFLGYGVVAIAAVLATQYTMRVITPDRPAAAVLALFAAELRAPRPETTTVVAVSDPRHVLVSPTRPRPWEDRR</sequence>
<keyword evidence="3" id="KW-1185">Reference proteome</keyword>
<evidence type="ECO:0008006" key="4">
    <source>
        <dbReference type="Google" id="ProtNLM"/>
    </source>
</evidence>
<evidence type="ECO:0000256" key="1">
    <source>
        <dbReference type="SAM" id="Phobius"/>
    </source>
</evidence>
<keyword evidence="1" id="KW-1133">Transmembrane helix</keyword>
<proteinExistence type="predicted"/>
<feature type="transmembrane region" description="Helical" evidence="1">
    <location>
        <begin position="56"/>
        <end position="74"/>
    </location>
</feature>
<accession>A0ABN1YHH3</accession>
<protein>
    <recommendedName>
        <fullName evidence="4">DUF2628 domain-containing protein</fullName>
    </recommendedName>
</protein>
<dbReference type="EMBL" id="BAAAJK010000070">
    <property type="protein sequence ID" value="GAA1404019.1"/>
    <property type="molecule type" value="Genomic_DNA"/>
</dbReference>
<feature type="transmembrane region" description="Helical" evidence="1">
    <location>
        <begin position="30"/>
        <end position="50"/>
    </location>
</feature>
<name>A0ABN1YHH3_9PSEU</name>